<keyword evidence="5 8" id="KW-0472">Membrane</keyword>
<dbReference type="SUPFAM" id="SSF56601">
    <property type="entry name" value="beta-lactamase/transpeptidase-like"/>
    <property type="match status" value="1"/>
</dbReference>
<name>A0ABS2QR21_9BACI</name>
<gene>
    <name evidence="10" type="ORF">JOC83_000594</name>
</gene>
<dbReference type="InterPro" id="IPR005543">
    <property type="entry name" value="PASTA_dom"/>
</dbReference>
<dbReference type="InterPro" id="IPR050515">
    <property type="entry name" value="Beta-lactam/transpept"/>
</dbReference>
<dbReference type="SUPFAM" id="SSF54184">
    <property type="entry name" value="Penicillin-binding protein 2x (pbp-2x), c-terminal domain"/>
    <property type="match status" value="2"/>
</dbReference>
<evidence type="ECO:0000256" key="4">
    <source>
        <dbReference type="ARBA" id="ARBA00012448"/>
    </source>
</evidence>
<dbReference type="InterPro" id="IPR001460">
    <property type="entry name" value="PCN-bd_Tpept"/>
</dbReference>
<dbReference type="Gene3D" id="3.40.710.10">
    <property type="entry name" value="DD-peptidase/beta-lactamase superfamily"/>
    <property type="match status" value="1"/>
</dbReference>
<dbReference type="InterPro" id="IPR005311">
    <property type="entry name" value="PBP_dimer"/>
</dbReference>
<keyword evidence="8" id="KW-1133">Transmembrane helix</keyword>
<accession>A0ABS2QR21</accession>
<evidence type="ECO:0000256" key="6">
    <source>
        <dbReference type="ARBA" id="ARBA00034000"/>
    </source>
</evidence>
<dbReference type="Pfam" id="PF00905">
    <property type="entry name" value="Transpeptidase"/>
    <property type="match status" value="1"/>
</dbReference>
<keyword evidence="8" id="KW-0812">Transmembrane</keyword>
<dbReference type="SMART" id="SM00740">
    <property type="entry name" value="PASTA"/>
    <property type="match status" value="2"/>
</dbReference>
<dbReference type="PROSITE" id="PS51178">
    <property type="entry name" value="PASTA"/>
    <property type="match status" value="2"/>
</dbReference>
<comment type="similarity">
    <text evidence="3">Belongs to the transpeptidase family.</text>
</comment>
<dbReference type="Proteomes" id="UP000809829">
    <property type="component" value="Unassembled WGS sequence"/>
</dbReference>
<dbReference type="SUPFAM" id="SSF56519">
    <property type="entry name" value="Penicillin binding protein dimerisation domain"/>
    <property type="match status" value="1"/>
</dbReference>
<evidence type="ECO:0000256" key="1">
    <source>
        <dbReference type="ARBA" id="ARBA00004370"/>
    </source>
</evidence>
<proteinExistence type="inferred from homology"/>
<dbReference type="CDD" id="cd06575">
    <property type="entry name" value="PASTA_Pbp2x-like_2"/>
    <property type="match status" value="1"/>
</dbReference>
<dbReference type="Pfam" id="PF03793">
    <property type="entry name" value="PASTA"/>
    <property type="match status" value="2"/>
</dbReference>
<evidence type="ECO:0000256" key="3">
    <source>
        <dbReference type="ARBA" id="ARBA00007171"/>
    </source>
</evidence>
<dbReference type="Gene3D" id="3.90.1310.10">
    <property type="entry name" value="Penicillin-binding protein 2a (Domain 2)"/>
    <property type="match status" value="1"/>
</dbReference>
<dbReference type="CDD" id="cd06576">
    <property type="entry name" value="PASTA_Pbp2x-like_1"/>
    <property type="match status" value="1"/>
</dbReference>
<dbReference type="Gene3D" id="3.30.70.2110">
    <property type="match status" value="1"/>
</dbReference>
<evidence type="ECO:0000313" key="11">
    <source>
        <dbReference type="Proteomes" id="UP000809829"/>
    </source>
</evidence>
<keyword evidence="11" id="KW-1185">Reference proteome</keyword>
<dbReference type="Pfam" id="PF03717">
    <property type="entry name" value="PBP_dimer"/>
    <property type="match status" value="1"/>
</dbReference>
<feature type="region of interest" description="Disordered" evidence="7">
    <location>
        <begin position="724"/>
        <end position="747"/>
    </location>
</feature>
<organism evidence="10 11">
    <name type="scientific">Priestia iocasae</name>
    <dbReference type="NCBI Taxonomy" id="2291674"/>
    <lineage>
        <taxon>Bacteria</taxon>
        <taxon>Bacillati</taxon>
        <taxon>Bacillota</taxon>
        <taxon>Bacilli</taxon>
        <taxon>Bacillales</taxon>
        <taxon>Bacillaceae</taxon>
        <taxon>Priestia</taxon>
    </lineage>
</organism>
<comment type="subcellular location">
    <subcellularLocation>
        <location evidence="1">Membrane</location>
    </subcellularLocation>
</comment>
<evidence type="ECO:0000256" key="2">
    <source>
        <dbReference type="ARBA" id="ARBA00004752"/>
    </source>
</evidence>
<evidence type="ECO:0000256" key="8">
    <source>
        <dbReference type="SAM" id="Phobius"/>
    </source>
</evidence>
<evidence type="ECO:0000256" key="5">
    <source>
        <dbReference type="ARBA" id="ARBA00023136"/>
    </source>
</evidence>
<evidence type="ECO:0000313" key="10">
    <source>
        <dbReference type="EMBL" id="MBM7701768.1"/>
    </source>
</evidence>
<feature type="domain" description="PASTA" evidence="9">
    <location>
        <begin position="602"/>
        <end position="662"/>
    </location>
</feature>
<protein>
    <recommendedName>
        <fullName evidence="4">serine-type D-Ala-D-Ala carboxypeptidase</fullName>
        <ecNumber evidence="4">3.4.16.4</ecNumber>
    </recommendedName>
</protein>
<comment type="pathway">
    <text evidence="2">Cell wall biogenesis; peptidoglycan biosynthesis.</text>
</comment>
<reference evidence="10 11" key="1">
    <citation type="submission" date="2021-01" db="EMBL/GenBank/DDBJ databases">
        <title>Genomic Encyclopedia of Type Strains, Phase IV (KMG-IV): sequencing the most valuable type-strain genomes for metagenomic binning, comparative biology and taxonomic classification.</title>
        <authorList>
            <person name="Goeker M."/>
        </authorList>
    </citation>
    <scope>NUCLEOTIDE SEQUENCE [LARGE SCALE GENOMIC DNA]</scope>
    <source>
        <strain evidence="10 11">DSM 104297</strain>
    </source>
</reference>
<dbReference type="Gene3D" id="2.20.70.70">
    <property type="match status" value="1"/>
</dbReference>
<comment type="caution">
    <text evidence="10">The sequence shown here is derived from an EMBL/GenBank/DDBJ whole genome shotgun (WGS) entry which is preliminary data.</text>
</comment>
<evidence type="ECO:0000256" key="7">
    <source>
        <dbReference type="SAM" id="MobiDB-lite"/>
    </source>
</evidence>
<comment type="catalytic activity">
    <reaction evidence="6">
        <text>Preferential cleavage: (Ac)2-L-Lys-D-Ala-|-D-Ala. Also transpeptidation of peptidyl-alanyl moieties that are N-acyl substituents of D-alanine.</text>
        <dbReference type="EC" id="3.4.16.4"/>
    </reaction>
</comment>
<dbReference type="EC" id="3.4.16.4" evidence="4"/>
<sequence length="747" mass="82852">MNSVQKNKNITRGAAILILIFALLFFILASRFFYIQATGKAEGEALAQIAQKKYTRQSTIEGHRGTIYDRRGEPIAHDTGAYTVVAILDENQTKNPKDPKHVTDSKKTAKQLAPLLKMEEDQLENLLEKDSFQVELGPGGRDINHELKRKIEKLELPGITFIRDAKRLYPNGVFASHILGYAQKDDTGKIVGKMGIEQVFNKQLTETDGYMKYQSARNGIKLPDPKESIVPPENGDNVYLTIDEKIQTFIEEALSRAEKEYDPEQMMAVVVNAKTGEILGMSSRPSFNPNIRDITSYGNPIVEGRYELGSTMKIFTLAAAIEEGAYNGNELYKSGSYKIPEDPRPIRDHNGGAGWGTITFDEGFRRSSNVAIAMLVNERLGTEAYLQYLERFGFTKKTEIDLPNEASSRIVSKYTRDRIATAFGQASAFSPIQQIQAATAIANEGKMMKPYVIQKVVDGTTGEVKREAEPKMVGEPISKETSQKVLDILESVVTADDGTGKPYNIEGYSVAGKTGTAQITDKNGRYQSGHGKNLFSFLGFGPADDPSLIVYVAVKKPKLPVQETGSAPTSMVFNSVMKNSLQYLKIEPEEQKEETNKSPKKVNQGAKINSYEDESITEAASILKKQGFEPVIIGKGSKVVDQSPQADEFILKGEKVLLKSEGKLNVPDLNGWSYRDVIRLSEFLDLQPSAVGNGFVMEQNIPPNGTIKKGDYLIVKLQSPEEVLKKQKEESNKKEEDKVDDEKQPLD</sequence>
<dbReference type="InterPro" id="IPR012338">
    <property type="entry name" value="Beta-lactam/transpept-like"/>
</dbReference>
<dbReference type="RefSeq" id="WP_205183517.1">
    <property type="nucleotide sequence ID" value="NZ_JAFBFC010000001.1"/>
</dbReference>
<feature type="domain" description="PASTA" evidence="9">
    <location>
        <begin position="663"/>
        <end position="719"/>
    </location>
</feature>
<dbReference type="PANTHER" id="PTHR30627">
    <property type="entry name" value="PEPTIDOGLYCAN D,D-TRANSPEPTIDASE"/>
    <property type="match status" value="1"/>
</dbReference>
<dbReference type="InterPro" id="IPR036138">
    <property type="entry name" value="PBP_dimer_sf"/>
</dbReference>
<dbReference type="PANTHER" id="PTHR30627:SF26">
    <property type="entry name" value="PENICILLIN-BINDING PROTEIN 2B"/>
    <property type="match status" value="1"/>
</dbReference>
<feature type="transmembrane region" description="Helical" evidence="8">
    <location>
        <begin position="12"/>
        <end position="34"/>
    </location>
</feature>
<evidence type="ECO:0000259" key="9">
    <source>
        <dbReference type="PROSITE" id="PS51178"/>
    </source>
</evidence>
<dbReference type="EMBL" id="JAFBFC010000001">
    <property type="protein sequence ID" value="MBM7701768.1"/>
    <property type="molecule type" value="Genomic_DNA"/>
</dbReference>